<dbReference type="EMBL" id="JAJEWP010000007">
    <property type="protein sequence ID" value="MCC2618090.1"/>
    <property type="molecule type" value="Genomic_DNA"/>
</dbReference>
<dbReference type="CDD" id="cd00130">
    <property type="entry name" value="PAS"/>
    <property type="match status" value="1"/>
</dbReference>
<organism evidence="2 3">
    <name type="scientific">Fluctibacter halophilus</name>
    <dbReference type="NCBI Taxonomy" id="226011"/>
    <lineage>
        <taxon>Bacteria</taxon>
        <taxon>Pseudomonadati</taxon>
        <taxon>Pseudomonadota</taxon>
        <taxon>Gammaproteobacteria</taxon>
        <taxon>Alteromonadales</taxon>
        <taxon>Alteromonadaceae</taxon>
        <taxon>Fluctibacter</taxon>
    </lineage>
</organism>
<dbReference type="Pfam" id="PF13426">
    <property type="entry name" value="PAS_9"/>
    <property type="match status" value="1"/>
</dbReference>
<dbReference type="InterPro" id="IPR035965">
    <property type="entry name" value="PAS-like_dom_sf"/>
</dbReference>
<dbReference type="NCBIfam" id="TIGR00229">
    <property type="entry name" value="sensory_box"/>
    <property type="match status" value="1"/>
</dbReference>
<dbReference type="InterPro" id="IPR000014">
    <property type="entry name" value="PAS"/>
</dbReference>
<accession>A0ABS8GDW6</accession>
<dbReference type="Proteomes" id="UP001520878">
    <property type="component" value="Unassembled WGS sequence"/>
</dbReference>
<evidence type="ECO:0000313" key="3">
    <source>
        <dbReference type="Proteomes" id="UP001520878"/>
    </source>
</evidence>
<reference evidence="2 3" key="1">
    <citation type="submission" date="2021-10" db="EMBL/GenBank/DDBJ databases">
        <title>Draft genome of Aestuariibacter halophilus JC2043.</title>
        <authorList>
            <person name="Emsley S.A."/>
            <person name="Pfannmuller K.M."/>
            <person name="Ushijima B."/>
            <person name="Saw J.H."/>
            <person name="Videau P."/>
        </authorList>
    </citation>
    <scope>NUCLEOTIDE SEQUENCE [LARGE SCALE GENOMIC DNA]</scope>
    <source>
        <strain evidence="2 3">JC2043</strain>
    </source>
</reference>
<comment type="caution">
    <text evidence="2">The sequence shown here is derived from an EMBL/GenBank/DDBJ whole genome shotgun (WGS) entry which is preliminary data.</text>
</comment>
<protein>
    <submittedName>
        <fullName evidence="2">PAS domain-containing protein</fullName>
    </submittedName>
</protein>
<dbReference type="SUPFAM" id="SSF55785">
    <property type="entry name" value="PYP-like sensor domain (PAS domain)"/>
    <property type="match status" value="1"/>
</dbReference>
<keyword evidence="3" id="KW-1185">Reference proteome</keyword>
<dbReference type="Gene3D" id="3.30.450.20">
    <property type="entry name" value="PAS domain"/>
    <property type="match status" value="1"/>
</dbReference>
<proteinExistence type="predicted"/>
<name>A0ABS8GDW6_9ALTE</name>
<sequence>MSSLSSLLQSSTGLSLLRSIVDGRSYGLVLVDTKGDILFANAWFNDVMGSSGPALRGRRLYDFFCEMSHAELDTLLDNCQRGDAHHSESGEMFLMTPQGDKRCVKMTADGVFNATAQGNELLYIECHLSVS</sequence>
<dbReference type="RefSeq" id="WP_229162631.1">
    <property type="nucleotide sequence ID" value="NZ_JAJEWP010000007.1"/>
</dbReference>
<feature type="domain" description="PAS" evidence="1">
    <location>
        <begin position="13"/>
        <end position="83"/>
    </location>
</feature>
<evidence type="ECO:0000259" key="1">
    <source>
        <dbReference type="PROSITE" id="PS50112"/>
    </source>
</evidence>
<gene>
    <name evidence="2" type="ORF">LJ739_17680</name>
</gene>
<dbReference type="PROSITE" id="PS50112">
    <property type="entry name" value="PAS"/>
    <property type="match status" value="1"/>
</dbReference>
<evidence type="ECO:0000313" key="2">
    <source>
        <dbReference type="EMBL" id="MCC2618090.1"/>
    </source>
</evidence>